<dbReference type="OrthoDB" id="5722175at2"/>
<dbReference type="PANTHER" id="PTHR47894:SF1">
    <property type="entry name" value="HTH-TYPE TRANSCRIPTIONAL REGULATOR VQSM"/>
    <property type="match status" value="1"/>
</dbReference>
<dbReference type="InterPro" id="IPR032687">
    <property type="entry name" value="AraC-type_N"/>
</dbReference>
<dbReference type="SUPFAM" id="SSF46689">
    <property type="entry name" value="Homeodomain-like"/>
    <property type="match status" value="1"/>
</dbReference>
<evidence type="ECO:0000313" key="6">
    <source>
        <dbReference type="Proteomes" id="UP000238196"/>
    </source>
</evidence>
<organism evidence="5 6">
    <name type="scientific">Proteobacteria bacterium 228</name>
    <dbReference type="NCBI Taxonomy" id="2083153"/>
    <lineage>
        <taxon>Bacteria</taxon>
        <taxon>Pseudomonadati</taxon>
        <taxon>Pseudomonadota</taxon>
    </lineage>
</organism>
<evidence type="ECO:0000256" key="2">
    <source>
        <dbReference type="ARBA" id="ARBA00023125"/>
    </source>
</evidence>
<dbReference type="Pfam" id="PF12625">
    <property type="entry name" value="Arabinose_bd"/>
    <property type="match status" value="1"/>
</dbReference>
<evidence type="ECO:0000256" key="3">
    <source>
        <dbReference type="ARBA" id="ARBA00023163"/>
    </source>
</evidence>
<comment type="caution">
    <text evidence="5">The sequence shown here is derived from an EMBL/GenBank/DDBJ whole genome shotgun (WGS) entry which is preliminary data.</text>
</comment>
<dbReference type="InterPro" id="IPR009057">
    <property type="entry name" value="Homeodomain-like_sf"/>
</dbReference>
<keyword evidence="3" id="KW-0804">Transcription</keyword>
<keyword evidence="1" id="KW-0805">Transcription regulation</keyword>
<dbReference type="Proteomes" id="UP000238196">
    <property type="component" value="Unassembled WGS sequence"/>
</dbReference>
<keyword evidence="2" id="KW-0238">DNA-binding</keyword>
<dbReference type="PROSITE" id="PS01124">
    <property type="entry name" value="HTH_ARAC_FAMILY_2"/>
    <property type="match status" value="1"/>
</dbReference>
<dbReference type="AlphaFoldDB" id="A0A2S5KJ36"/>
<dbReference type="Gene3D" id="1.10.10.60">
    <property type="entry name" value="Homeodomain-like"/>
    <property type="match status" value="1"/>
</dbReference>
<dbReference type="PANTHER" id="PTHR47894">
    <property type="entry name" value="HTH-TYPE TRANSCRIPTIONAL REGULATOR GADX"/>
    <property type="match status" value="1"/>
</dbReference>
<dbReference type="GO" id="GO:0000976">
    <property type="term" value="F:transcription cis-regulatory region binding"/>
    <property type="evidence" value="ECO:0007669"/>
    <property type="project" value="TreeGrafter"/>
</dbReference>
<protein>
    <recommendedName>
        <fullName evidence="4">HTH araC/xylS-type domain-containing protein</fullName>
    </recommendedName>
</protein>
<name>A0A2S5KJ36_9PROT</name>
<dbReference type="GO" id="GO:0003700">
    <property type="term" value="F:DNA-binding transcription factor activity"/>
    <property type="evidence" value="ECO:0007669"/>
    <property type="project" value="InterPro"/>
</dbReference>
<dbReference type="Pfam" id="PF12833">
    <property type="entry name" value="HTH_18"/>
    <property type="match status" value="1"/>
</dbReference>
<dbReference type="GO" id="GO:0005829">
    <property type="term" value="C:cytosol"/>
    <property type="evidence" value="ECO:0007669"/>
    <property type="project" value="TreeGrafter"/>
</dbReference>
<dbReference type="SMART" id="SM00342">
    <property type="entry name" value="HTH_ARAC"/>
    <property type="match status" value="1"/>
</dbReference>
<gene>
    <name evidence="5" type="ORF">C4K68_23830</name>
</gene>
<evidence type="ECO:0000313" key="5">
    <source>
        <dbReference type="EMBL" id="PPC74762.1"/>
    </source>
</evidence>
<reference evidence="5 6" key="1">
    <citation type="submission" date="2018-02" db="EMBL/GenBank/DDBJ databases">
        <title>novel marine gammaproteobacteria from coastal saline agro ecosystem.</title>
        <authorList>
            <person name="Krishnan R."/>
            <person name="Ramesh Kumar N."/>
        </authorList>
    </citation>
    <scope>NUCLEOTIDE SEQUENCE [LARGE SCALE GENOMIC DNA]</scope>
    <source>
        <strain evidence="5 6">228</strain>
    </source>
</reference>
<dbReference type="EMBL" id="PRLP01000127">
    <property type="protein sequence ID" value="PPC74762.1"/>
    <property type="molecule type" value="Genomic_DNA"/>
</dbReference>
<sequence>MTATVLAGWLGVIEQAASRYGLDFASLLQRSGIDPELLQQGTARVPQRKISDLMQLAMLMSNDRGFALTVARQVRPPSWYSLGYAIWASDTLLQGCQRLQHCAALFADAFHVQLIEHDRELQVVLRQAPLLRDPLLMLDWEVFAATIVLTIRHLHPAKPQPLRVVLPGPEPEMTVPFKRLFGEALAWQGEEVVLTFSASLMKEWLPGRNPELARQHDELSQRYLQAMNHRSFSRQVYEQLLSRDSLREVEAAQVAEALHMNLRTFQRRLQDEECCFRELLDQARHALCCRYLNNEQLSMGEISYLLGFANVSNLYRAFRRWRQEAPGEYRQRRRHDSLACLQTGGRSAQALIPVTFQ</sequence>
<feature type="domain" description="HTH araC/xylS-type" evidence="4">
    <location>
        <begin position="235"/>
        <end position="332"/>
    </location>
</feature>
<proteinExistence type="predicted"/>
<dbReference type="InterPro" id="IPR018060">
    <property type="entry name" value="HTH_AraC"/>
</dbReference>
<evidence type="ECO:0000256" key="1">
    <source>
        <dbReference type="ARBA" id="ARBA00023015"/>
    </source>
</evidence>
<accession>A0A2S5KJ36</accession>
<evidence type="ECO:0000259" key="4">
    <source>
        <dbReference type="PROSITE" id="PS01124"/>
    </source>
</evidence>